<dbReference type="AlphaFoldDB" id="A0ABD1FCI7"/>
<feature type="repeat" description="ANK" evidence="3">
    <location>
        <begin position="113"/>
        <end position="145"/>
    </location>
</feature>
<feature type="repeat" description="ANK" evidence="3">
    <location>
        <begin position="80"/>
        <end position="112"/>
    </location>
</feature>
<dbReference type="Pfam" id="PF12796">
    <property type="entry name" value="Ank_2"/>
    <property type="match status" value="1"/>
</dbReference>
<dbReference type="Gene3D" id="1.25.40.20">
    <property type="entry name" value="Ankyrin repeat-containing domain"/>
    <property type="match status" value="1"/>
</dbReference>
<protein>
    <recommendedName>
        <fullName evidence="6">Ankyrin repeat domain-containing protein 54</fullName>
    </recommendedName>
</protein>
<dbReference type="SMART" id="SM00248">
    <property type="entry name" value="ANK"/>
    <property type="match status" value="2"/>
</dbReference>
<dbReference type="SUPFAM" id="SSF48403">
    <property type="entry name" value="Ankyrin repeat"/>
    <property type="match status" value="1"/>
</dbReference>
<dbReference type="PROSITE" id="PS50297">
    <property type="entry name" value="ANK_REP_REGION"/>
    <property type="match status" value="2"/>
</dbReference>
<proteinExistence type="predicted"/>
<evidence type="ECO:0000256" key="3">
    <source>
        <dbReference type="PROSITE-ProRule" id="PRU00023"/>
    </source>
</evidence>
<keyword evidence="1" id="KW-0677">Repeat</keyword>
<name>A0ABD1FCI7_HYPHA</name>
<keyword evidence="2 3" id="KW-0040">ANK repeat</keyword>
<organism evidence="4 5">
    <name type="scientific">Hypothenemus hampei</name>
    <name type="common">Coffee berry borer</name>
    <dbReference type="NCBI Taxonomy" id="57062"/>
    <lineage>
        <taxon>Eukaryota</taxon>
        <taxon>Metazoa</taxon>
        <taxon>Ecdysozoa</taxon>
        <taxon>Arthropoda</taxon>
        <taxon>Hexapoda</taxon>
        <taxon>Insecta</taxon>
        <taxon>Pterygota</taxon>
        <taxon>Neoptera</taxon>
        <taxon>Endopterygota</taxon>
        <taxon>Coleoptera</taxon>
        <taxon>Polyphaga</taxon>
        <taxon>Cucujiformia</taxon>
        <taxon>Curculionidae</taxon>
        <taxon>Scolytinae</taxon>
        <taxon>Hypothenemus</taxon>
    </lineage>
</organism>
<keyword evidence="5" id="KW-1185">Reference proteome</keyword>
<dbReference type="InterPro" id="IPR036770">
    <property type="entry name" value="Ankyrin_rpt-contain_sf"/>
</dbReference>
<dbReference type="InterPro" id="IPR002110">
    <property type="entry name" value="Ankyrin_rpt"/>
</dbReference>
<gene>
    <name evidence="4" type="ORF">ABEB36_000795</name>
</gene>
<sequence>MSHSDSELKTDFKIKIRKQLQIDFKASKRIHNQHDIRMLKKKIHPLCQEMRFLQAVNTHNTNEVKRFLDQGVSPNTSDSQLRSALHLAVTKEYADIVQLLLLYGADPNKRDLIYNTPLHLAACIHNLPIITMLINAKANVNLKDTCGRKPLDLAKSKLEILLRSFRNGSIEMIRLKRELEQIVDLLLSILNRSVEREQNDNNIFEAAQLHLMKLSISTETNSNLDNAMTKLLGDIENMKI</sequence>
<evidence type="ECO:0008006" key="6">
    <source>
        <dbReference type="Google" id="ProtNLM"/>
    </source>
</evidence>
<dbReference type="PANTHER" id="PTHR24171">
    <property type="entry name" value="ANKYRIN REPEAT DOMAIN-CONTAINING PROTEIN 39-RELATED"/>
    <property type="match status" value="1"/>
</dbReference>
<dbReference type="PROSITE" id="PS50088">
    <property type="entry name" value="ANK_REPEAT"/>
    <property type="match status" value="2"/>
</dbReference>
<dbReference type="PANTHER" id="PTHR24171:SF9">
    <property type="entry name" value="ANKYRIN REPEAT DOMAIN-CONTAINING PROTEIN 39"/>
    <property type="match status" value="1"/>
</dbReference>
<reference evidence="4 5" key="1">
    <citation type="submission" date="2024-05" db="EMBL/GenBank/DDBJ databases">
        <title>Genetic variation in Jamaican populations of the coffee berry borer (Hypothenemus hampei).</title>
        <authorList>
            <person name="Errbii M."/>
            <person name="Myrie A."/>
        </authorList>
    </citation>
    <scope>NUCLEOTIDE SEQUENCE [LARGE SCALE GENOMIC DNA]</scope>
    <source>
        <strain evidence="4">JA-Hopewell-2020-01-JO</strain>
        <tissue evidence="4">Whole body</tissue>
    </source>
</reference>
<dbReference type="EMBL" id="JBDJPC010000001">
    <property type="protein sequence ID" value="KAL1516970.1"/>
    <property type="molecule type" value="Genomic_DNA"/>
</dbReference>
<evidence type="ECO:0000256" key="1">
    <source>
        <dbReference type="ARBA" id="ARBA00022737"/>
    </source>
</evidence>
<evidence type="ECO:0000313" key="4">
    <source>
        <dbReference type="EMBL" id="KAL1516970.1"/>
    </source>
</evidence>
<accession>A0ABD1FCI7</accession>
<evidence type="ECO:0000256" key="2">
    <source>
        <dbReference type="ARBA" id="ARBA00023043"/>
    </source>
</evidence>
<dbReference type="Proteomes" id="UP001566132">
    <property type="component" value="Unassembled WGS sequence"/>
</dbReference>
<dbReference type="Pfam" id="PF00023">
    <property type="entry name" value="Ank"/>
    <property type="match status" value="1"/>
</dbReference>
<evidence type="ECO:0000313" key="5">
    <source>
        <dbReference type="Proteomes" id="UP001566132"/>
    </source>
</evidence>
<comment type="caution">
    <text evidence="4">The sequence shown here is derived from an EMBL/GenBank/DDBJ whole genome shotgun (WGS) entry which is preliminary data.</text>
</comment>